<feature type="signal peptide" evidence="2">
    <location>
        <begin position="1"/>
        <end position="30"/>
    </location>
</feature>
<dbReference type="PROSITE" id="PS51257">
    <property type="entry name" value="PROKAR_LIPOPROTEIN"/>
    <property type="match status" value="1"/>
</dbReference>
<evidence type="ECO:0000256" key="2">
    <source>
        <dbReference type="SAM" id="SignalP"/>
    </source>
</evidence>
<accession>A0A7J5DPZ8</accession>
<gene>
    <name evidence="3" type="ORF">F8144_02710</name>
</gene>
<feature type="region of interest" description="Disordered" evidence="1">
    <location>
        <begin position="30"/>
        <end position="75"/>
    </location>
</feature>
<keyword evidence="4" id="KW-1185">Reference proteome</keyword>
<dbReference type="RefSeq" id="WP_151467397.1">
    <property type="nucleotide sequence ID" value="NZ_WBKG01000001.1"/>
</dbReference>
<reference evidence="3 4" key="1">
    <citation type="submission" date="2019-09" db="EMBL/GenBank/DDBJ databases">
        <title>Isolation and identification of active actinomycetes.</title>
        <authorList>
            <person name="Yu Z."/>
            <person name="Han C."/>
            <person name="Yu B."/>
        </authorList>
    </citation>
    <scope>NUCLEOTIDE SEQUENCE [LARGE SCALE GENOMIC DNA]</scope>
    <source>
        <strain evidence="3 4">NEAU-H2</strain>
    </source>
</reference>
<name>A0A7J5DPZ8_9ACTN</name>
<organism evidence="3 4">
    <name type="scientific">Streptomyces triticiradicis</name>
    <dbReference type="NCBI Taxonomy" id="2651189"/>
    <lineage>
        <taxon>Bacteria</taxon>
        <taxon>Bacillati</taxon>
        <taxon>Actinomycetota</taxon>
        <taxon>Actinomycetes</taxon>
        <taxon>Kitasatosporales</taxon>
        <taxon>Streptomycetaceae</taxon>
        <taxon>Streptomyces</taxon>
    </lineage>
</organism>
<evidence type="ECO:0000313" key="4">
    <source>
        <dbReference type="Proteomes" id="UP000442990"/>
    </source>
</evidence>
<dbReference type="EMBL" id="WBKG01000001">
    <property type="protein sequence ID" value="KAB1990843.1"/>
    <property type="molecule type" value="Genomic_DNA"/>
</dbReference>
<comment type="caution">
    <text evidence="3">The sequence shown here is derived from an EMBL/GenBank/DDBJ whole genome shotgun (WGS) entry which is preliminary data.</text>
</comment>
<keyword evidence="2" id="KW-0732">Signal</keyword>
<evidence type="ECO:0000256" key="1">
    <source>
        <dbReference type="SAM" id="MobiDB-lite"/>
    </source>
</evidence>
<evidence type="ECO:0008006" key="5">
    <source>
        <dbReference type="Google" id="ProtNLM"/>
    </source>
</evidence>
<sequence length="444" mass="47928">MTPDSRGRTTRRTASAVLCLMLLGACGGRAGKADGGAPSPTRPVPVASKSGRTTPSPSPSPSPSPADAKPGSWKVSYSGTSDDAMLIDLAAASERDAWALGITLGRDGKTFFLHYDGRQWRDHDAAAELPVLADLTDQRPRLRSSGPDNTWLFAGDPRKDFALLTARWDGRRWREVPPPPGRVDRQYQDAAVFAPDDVWMLAGPAVPPDQWPAEARTIWHWNGAHWTEVRLPAVATAIAGRAPDDIWAVGSLPGKEVYGTRRPEPAAMHYDGRTWRLSPVPHFDPPAPAAPGDDHGAELRKVVVSGPDGVWAVGTQSYRGDEPDEGDDEAPIVAHWDGSHWEKRLRAPYDATRPVASDGARGLLGPTARLHVDGTVDPVGAPPLIPGRSGGITDFDRSQRLELYGLVQVPGTRQVWGAGDISARGVEEFNFQRPVVVVYTRPPD</sequence>
<feature type="chain" id="PRO_5038657275" description="Exo-alpha-sialidase" evidence="2">
    <location>
        <begin position="31"/>
        <end position="444"/>
    </location>
</feature>
<dbReference type="AlphaFoldDB" id="A0A7J5DPZ8"/>
<dbReference type="Proteomes" id="UP000442990">
    <property type="component" value="Unassembled WGS sequence"/>
</dbReference>
<evidence type="ECO:0000313" key="3">
    <source>
        <dbReference type="EMBL" id="KAB1990843.1"/>
    </source>
</evidence>
<protein>
    <recommendedName>
        <fullName evidence="5">Exo-alpha-sialidase</fullName>
    </recommendedName>
</protein>
<proteinExistence type="predicted"/>